<accession>A0A6B3BQK7</accession>
<name>A0A6B3BQK7_9ACTN</name>
<proteinExistence type="predicted"/>
<protein>
    <submittedName>
        <fullName evidence="1">Uncharacterized protein</fullName>
    </submittedName>
</protein>
<sequence length="165" mass="18693">MTTPATASAALWDDKDPLMEAIALAVWEQCERQDYRATNDDPRNIAAVAATVARAFLLPDTAANADPGPEPWPTAEDAYAGAPHPRAEFEWLVNEAHAGRRNREWWLRRAAVVDRRSADLPSDHCLRDEHALELARFLIELDGATVTGDPRRYVRRQYLYWARNN</sequence>
<dbReference type="AlphaFoldDB" id="A0A6B3BQK7"/>
<comment type="caution">
    <text evidence="1">The sequence shown here is derived from an EMBL/GenBank/DDBJ whole genome shotgun (WGS) entry which is preliminary data.</text>
</comment>
<reference evidence="1" key="1">
    <citation type="submission" date="2020-01" db="EMBL/GenBank/DDBJ databases">
        <title>Insect and environment-associated Actinomycetes.</title>
        <authorList>
            <person name="Currrie C."/>
            <person name="Chevrette M."/>
            <person name="Carlson C."/>
            <person name="Stubbendieck R."/>
            <person name="Wendt-Pienkowski E."/>
        </authorList>
    </citation>
    <scope>NUCLEOTIDE SEQUENCE</scope>
    <source>
        <strain evidence="1">SID12501</strain>
    </source>
</reference>
<dbReference type="EMBL" id="JAAGLU010000009">
    <property type="protein sequence ID" value="NEC86629.1"/>
    <property type="molecule type" value="Genomic_DNA"/>
</dbReference>
<organism evidence="1">
    <name type="scientific">Streptomyces sp. SID12501</name>
    <dbReference type="NCBI Taxonomy" id="2706042"/>
    <lineage>
        <taxon>Bacteria</taxon>
        <taxon>Bacillati</taxon>
        <taxon>Actinomycetota</taxon>
        <taxon>Actinomycetes</taxon>
        <taxon>Kitasatosporales</taxon>
        <taxon>Streptomycetaceae</taxon>
        <taxon>Streptomyces</taxon>
    </lineage>
</organism>
<evidence type="ECO:0000313" key="1">
    <source>
        <dbReference type="EMBL" id="NEC86629.1"/>
    </source>
</evidence>
<dbReference type="RefSeq" id="WP_164314091.1">
    <property type="nucleotide sequence ID" value="NZ_JAAGLU010000009.1"/>
</dbReference>
<gene>
    <name evidence="1" type="ORF">G3I71_12560</name>
</gene>